<sequence length="662" mass="75918">MSHANLTRVWRVITSGSFPAARWQSTKSRHGERWTEPEDDLVRQRRLEGKSFTDIAIETGRTWKSITFRAALLLPKHDAPKPWRPSADDYDEIQRLEAAGHTRREIAKLYNVAKGKLDYLHWRRQRGQHGSMHTTLHADEVSRIVELRAKQPHLGIAGVSHESKRSLSTVKRIVTGTHRPKQPFARPRSDLFSPAEDAQLIDFRERLKTPYSKISAVLSRSAASLRMRYSRFLKDNVVDTSLPQQIHDRVSPKTILETSNHRPTLLQASVPRPVRTYSTVASKASSVNTMVPYGTLYSEFEDNIILQRRRENKAIDHIALELGRSLRSVETRLYGYLSPRVKRSGRKLTDDQIVEIMRLKHAGIALPDIASQHQMSVGSLRALLGHGRVDKSSKDKHCVGVCQEDEQAHMVALRTDQGLSYREIMRLPSKASTSRRYYSTIPPGTYFSQAEDDIILQGRREKTPLSKMAAELGRSRTSVHNRMCRGLLRERRSRAMKFSDEQAAELIRSLDAGVTRRELATQHDIPYGQLKDYLRRLKIRLNRRSRNGAVWQDEDHALILAMRLDQGLTRGEISRRTGFSDSTISRTLRRLGSRRENKLVPYSAVEDIQLCDLRKHERLTWKEVAARMKGRTLHSCRRRYNDSLKGREAADTMSVADTNKET</sequence>
<dbReference type="AlphaFoldDB" id="A0AAN7VZ88"/>
<accession>A0AAN7VZ88</accession>
<dbReference type="Proteomes" id="UP001310594">
    <property type="component" value="Unassembled WGS sequence"/>
</dbReference>
<dbReference type="InterPro" id="IPR001005">
    <property type="entry name" value="SANT/Myb"/>
</dbReference>
<dbReference type="InterPro" id="IPR009057">
    <property type="entry name" value="Homeodomain-like_sf"/>
</dbReference>
<gene>
    <name evidence="2" type="ORF">LTR97_012770</name>
</gene>
<feature type="domain" description="Myb-like" evidence="1">
    <location>
        <begin position="594"/>
        <end position="644"/>
    </location>
</feature>
<dbReference type="SMART" id="SM00717">
    <property type="entry name" value="SANT"/>
    <property type="match status" value="5"/>
</dbReference>
<dbReference type="EMBL" id="JAVRQU010000030">
    <property type="protein sequence ID" value="KAK5689597.1"/>
    <property type="molecule type" value="Genomic_DNA"/>
</dbReference>
<evidence type="ECO:0000259" key="1">
    <source>
        <dbReference type="PROSITE" id="PS50090"/>
    </source>
</evidence>
<comment type="caution">
    <text evidence="2">The sequence shown here is derived from an EMBL/GenBank/DDBJ whole genome shotgun (WGS) entry which is preliminary data.</text>
</comment>
<dbReference type="SUPFAM" id="SSF46689">
    <property type="entry name" value="Homeodomain-like"/>
    <property type="match status" value="1"/>
</dbReference>
<dbReference type="PROSITE" id="PS50090">
    <property type="entry name" value="MYB_LIKE"/>
    <property type="match status" value="1"/>
</dbReference>
<dbReference type="Gene3D" id="1.10.10.60">
    <property type="entry name" value="Homeodomain-like"/>
    <property type="match status" value="1"/>
</dbReference>
<proteinExistence type="predicted"/>
<dbReference type="CDD" id="cd00167">
    <property type="entry name" value="SANT"/>
    <property type="match status" value="1"/>
</dbReference>
<reference evidence="2" key="1">
    <citation type="submission" date="2023-08" db="EMBL/GenBank/DDBJ databases">
        <title>Black Yeasts Isolated from many extreme environments.</title>
        <authorList>
            <person name="Coleine C."/>
            <person name="Stajich J.E."/>
            <person name="Selbmann L."/>
        </authorList>
    </citation>
    <scope>NUCLEOTIDE SEQUENCE</scope>
    <source>
        <strain evidence="2">CCFEE 5810</strain>
    </source>
</reference>
<protein>
    <recommendedName>
        <fullName evidence="1">Myb-like domain-containing protein</fullName>
    </recommendedName>
</protein>
<name>A0AAN7VZ88_9PEZI</name>
<organism evidence="2 3">
    <name type="scientific">Elasticomyces elasticus</name>
    <dbReference type="NCBI Taxonomy" id="574655"/>
    <lineage>
        <taxon>Eukaryota</taxon>
        <taxon>Fungi</taxon>
        <taxon>Dikarya</taxon>
        <taxon>Ascomycota</taxon>
        <taxon>Pezizomycotina</taxon>
        <taxon>Dothideomycetes</taxon>
        <taxon>Dothideomycetidae</taxon>
        <taxon>Mycosphaerellales</taxon>
        <taxon>Teratosphaeriaceae</taxon>
        <taxon>Elasticomyces</taxon>
    </lineage>
</organism>
<evidence type="ECO:0000313" key="2">
    <source>
        <dbReference type="EMBL" id="KAK5689597.1"/>
    </source>
</evidence>
<evidence type="ECO:0000313" key="3">
    <source>
        <dbReference type="Proteomes" id="UP001310594"/>
    </source>
</evidence>